<proteinExistence type="predicted"/>
<name>A0A4V3FRH0_9PSEU</name>
<organism evidence="1 2">
    <name type="scientific">Actinophytocola oryzae</name>
    <dbReference type="NCBI Taxonomy" id="502181"/>
    <lineage>
        <taxon>Bacteria</taxon>
        <taxon>Bacillati</taxon>
        <taxon>Actinomycetota</taxon>
        <taxon>Actinomycetes</taxon>
        <taxon>Pseudonocardiales</taxon>
        <taxon>Pseudonocardiaceae</taxon>
    </lineage>
</organism>
<protein>
    <submittedName>
        <fullName evidence="1">Uncharacterized protein</fullName>
    </submittedName>
</protein>
<evidence type="ECO:0000313" key="2">
    <source>
        <dbReference type="Proteomes" id="UP000294927"/>
    </source>
</evidence>
<dbReference type="OrthoDB" id="4303573at2"/>
<reference evidence="1 2" key="1">
    <citation type="submission" date="2019-03" db="EMBL/GenBank/DDBJ databases">
        <title>Genomic Encyclopedia of Archaeal and Bacterial Type Strains, Phase II (KMG-II): from individual species to whole genera.</title>
        <authorList>
            <person name="Goeker M."/>
        </authorList>
    </citation>
    <scope>NUCLEOTIDE SEQUENCE [LARGE SCALE GENOMIC DNA]</scope>
    <source>
        <strain evidence="1 2">DSM 45499</strain>
    </source>
</reference>
<keyword evidence="2" id="KW-1185">Reference proteome</keyword>
<dbReference type="AlphaFoldDB" id="A0A4V3FRH0"/>
<comment type="caution">
    <text evidence="1">The sequence shown here is derived from an EMBL/GenBank/DDBJ whole genome shotgun (WGS) entry which is preliminary data.</text>
</comment>
<dbReference type="RefSeq" id="WP_133906783.1">
    <property type="nucleotide sequence ID" value="NZ_SOCP01000015.1"/>
</dbReference>
<evidence type="ECO:0000313" key="1">
    <source>
        <dbReference type="EMBL" id="TDV43551.1"/>
    </source>
</evidence>
<accession>A0A4V3FRH0</accession>
<gene>
    <name evidence="1" type="ORF">CLV71_11513</name>
</gene>
<dbReference type="EMBL" id="SOCP01000015">
    <property type="protein sequence ID" value="TDV43551.1"/>
    <property type="molecule type" value="Genomic_DNA"/>
</dbReference>
<sequence>MARLATALHETGLDPGEVLDECYGVEFPREFFVLAEADPTLLFDVTNQPWKLALPHPPATAAPMAALEREIFSRDGDLLPLGRCLDIDAGFGGLFLCYRLTDLAADRTTVYSVEQHPTATSPIVPRADSLLAALHEHHTAHLARTAAEDRRTAASGEDTRLARKYLTRIAELRRRVSARGRG</sequence>
<dbReference type="Proteomes" id="UP000294927">
    <property type="component" value="Unassembled WGS sequence"/>
</dbReference>